<dbReference type="PANTHER" id="PTHR24092">
    <property type="entry name" value="PROBABLE PHOSPHOLIPID-TRANSPORTING ATPASE"/>
    <property type="match status" value="1"/>
</dbReference>
<dbReference type="InterPro" id="IPR036412">
    <property type="entry name" value="HAD-like_sf"/>
</dbReference>
<accession>A0AAW0X3B7</accession>
<keyword evidence="10" id="KW-1185">Reference proteome</keyword>
<dbReference type="GO" id="GO:0007030">
    <property type="term" value="P:Golgi organization"/>
    <property type="evidence" value="ECO:0007669"/>
    <property type="project" value="TreeGrafter"/>
</dbReference>
<dbReference type="PANTHER" id="PTHR24092:SF190">
    <property type="entry name" value="PHOSPHOLIPID-TRANSPORTING ATPASE"/>
    <property type="match status" value="1"/>
</dbReference>
<dbReference type="GO" id="GO:0005886">
    <property type="term" value="C:plasma membrane"/>
    <property type="evidence" value="ECO:0007669"/>
    <property type="project" value="TreeGrafter"/>
</dbReference>
<dbReference type="AlphaFoldDB" id="A0AAW0X3B7"/>
<organism evidence="9 10">
    <name type="scientific">Cherax quadricarinatus</name>
    <name type="common">Australian red claw crayfish</name>
    <dbReference type="NCBI Taxonomy" id="27406"/>
    <lineage>
        <taxon>Eukaryota</taxon>
        <taxon>Metazoa</taxon>
        <taxon>Ecdysozoa</taxon>
        <taxon>Arthropoda</taxon>
        <taxon>Crustacea</taxon>
        <taxon>Multicrustacea</taxon>
        <taxon>Malacostraca</taxon>
        <taxon>Eumalacostraca</taxon>
        <taxon>Eucarida</taxon>
        <taxon>Decapoda</taxon>
        <taxon>Pleocyemata</taxon>
        <taxon>Astacidea</taxon>
        <taxon>Parastacoidea</taxon>
        <taxon>Parastacidae</taxon>
        <taxon>Cherax</taxon>
    </lineage>
</organism>
<gene>
    <name evidence="9" type="ORF">OTU49_006179</name>
</gene>
<reference evidence="9 10" key="1">
    <citation type="journal article" date="2024" name="BMC Genomics">
        <title>Genome assembly of redclaw crayfish (Cherax quadricarinatus) provides insights into its immune adaptation and hypoxia tolerance.</title>
        <authorList>
            <person name="Liu Z."/>
            <person name="Zheng J."/>
            <person name="Li H."/>
            <person name="Fang K."/>
            <person name="Wang S."/>
            <person name="He J."/>
            <person name="Zhou D."/>
            <person name="Weng S."/>
            <person name="Chi M."/>
            <person name="Gu Z."/>
            <person name="He J."/>
            <person name="Li F."/>
            <person name="Wang M."/>
        </authorList>
    </citation>
    <scope>NUCLEOTIDE SEQUENCE [LARGE SCALE GENOMIC DNA]</scope>
    <source>
        <strain evidence="9">ZL_2023a</strain>
    </source>
</reference>
<evidence type="ECO:0000256" key="8">
    <source>
        <dbReference type="SAM" id="Phobius"/>
    </source>
</evidence>
<dbReference type="SUPFAM" id="SSF81665">
    <property type="entry name" value="Calcium ATPase, transmembrane domain M"/>
    <property type="match status" value="1"/>
</dbReference>
<keyword evidence="7 8" id="KW-0472">Membrane</keyword>
<dbReference type="Gene3D" id="3.40.1110.10">
    <property type="entry name" value="Calcium-transporting ATPase, cytoplasmic domain N"/>
    <property type="match status" value="1"/>
</dbReference>
<dbReference type="GO" id="GO:0005524">
    <property type="term" value="F:ATP binding"/>
    <property type="evidence" value="ECO:0007669"/>
    <property type="project" value="UniProtKB-KW"/>
</dbReference>
<evidence type="ECO:0000256" key="5">
    <source>
        <dbReference type="ARBA" id="ARBA00022967"/>
    </source>
</evidence>
<protein>
    <recommendedName>
        <fullName evidence="11">P-type phospholipid transporter</fullName>
    </recommendedName>
</protein>
<keyword evidence="3" id="KW-0547">Nucleotide-binding</keyword>
<sequence>MMNSGKTKFKRTSIDRLLNFIILGIVFFLLSMCLFCTVACGIWEMLTGQYFRVYLPWDSLIPPDPAGGATVIALLVFFSYTIVLNTVVPISLYVSVEVIRLCQSFLINWDDNMYYVKSGTHAKARTTTLNEELGQIEYIFSDKTGTLTQNIMAFNKCSIAGRSYGDVIDPRTGDLLEINESGTWVRKKAKTRTPQQGVDLLLCPDAAADETRVTLLGADASIEADASSGADTWLELQTLKHSNDAGLNDSANDINLEHCYSDNVLNLSASTHEPNNPPPVITSSCVAAVLAIVAMLWLMG</sequence>
<dbReference type="GO" id="GO:0045332">
    <property type="term" value="P:phospholipid translocation"/>
    <property type="evidence" value="ECO:0007669"/>
    <property type="project" value="TreeGrafter"/>
</dbReference>
<keyword evidence="5" id="KW-1278">Translocase</keyword>
<evidence type="ECO:0000256" key="1">
    <source>
        <dbReference type="ARBA" id="ARBA00004141"/>
    </source>
</evidence>
<evidence type="ECO:0008006" key="11">
    <source>
        <dbReference type="Google" id="ProtNLM"/>
    </source>
</evidence>
<feature type="transmembrane region" description="Helical" evidence="8">
    <location>
        <begin position="280"/>
        <end position="299"/>
    </location>
</feature>
<evidence type="ECO:0000256" key="3">
    <source>
        <dbReference type="ARBA" id="ARBA00022741"/>
    </source>
</evidence>
<dbReference type="Proteomes" id="UP001445076">
    <property type="component" value="Unassembled WGS sequence"/>
</dbReference>
<keyword evidence="4" id="KW-0067">ATP-binding</keyword>
<proteinExistence type="predicted"/>
<dbReference type="InterPro" id="IPR018303">
    <property type="entry name" value="ATPase_P-typ_P_site"/>
</dbReference>
<dbReference type="Gene3D" id="3.40.50.1000">
    <property type="entry name" value="HAD superfamily/HAD-like"/>
    <property type="match status" value="1"/>
</dbReference>
<feature type="transmembrane region" description="Helical" evidence="8">
    <location>
        <begin position="66"/>
        <end position="94"/>
    </location>
</feature>
<comment type="caution">
    <text evidence="9">The sequence shown here is derived from an EMBL/GenBank/DDBJ whole genome shotgun (WGS) entry which is preliminary data.</text>
</comment>
<dbReference type="FunFam" id="3.40.50.1000:FF:000001">
    <property type="entry name" value="Phospholipid-transporting ATPase IC"/>
    <property type="match status" value="1"/>
</dbReference>
<dbReference type="GO" id="GO:0005802">
    <property type="term" value="C:trans-Golgi network"/>
    <property type="evidence" value="ECO:0007669"/>
    <property type="project" value="TreeGrafter"/>
</dbReference>
<dbReference type="EMBL" id="JARKIK010000051">
    <property type="protein sequence ID" value="KAK8734418.1"/>
    <property type="molecule type" value="Genomic_DNA"/>
</dbReference>
<evidence type="ECO:0000313" key="10">
    <source>
        <dbReference type="Proteomes" id="UP001445076"/>
    </source>
</evidence>
<feature type="transmembrane region" description="Helical" evidence="8">
    <location>
        <begin position="20"/>
        <end position="46"/>
    </location>
</feature>
<dbReference type="InterPro" id="IPR023299">
    <property type="entry name" value="ATPase_P-typ_cyto_dom_N"/>
</dbReference>
<dbReference type="InterPro" id="IPR023298">
    <property type="entry name" value="ATPase_P-typ_TM_dom_sf"/>
</dbReference>
<dbReference type="InterPro" id="IPR023214">
    <property type="entry name" value="HAD_sf"/>
</dbReference>
<dbReference type="PROSITE" id="PS00154">
    <property type="entry name" value="ATPASE_E1_E2"/>
    <property type="match status" value="1"/>
</dbReference>
<dbReference type="SUPFAM" id="SSF56784">
    <property type="entry name" value="HAD-like"/>
    <property type="match status" value="1"/>
</dbReference>
<evidence type="ECO:0000256" key="6">
    <source>
        <dbReference type="ARBA" id="ARBA00022989"/>
    </source>
</evidence>
<keyword evidence="2 8" id="KW-0812">Transmembrane</keyword>
<evidence type="ECO:0000256" key="2">
    <source>
        <dbReference type="ARBA" id="ARBA00022692"/>
    </source>
</evidence>
<evidence type="ECO:0000256" key="4">
    <source>
        <dbReference type="ARBA" id="ARBA00022840"/>
    </source>
</evidence>
<dbReference type="GO" id="GO:0140326">
    <property type="term" value="F:ATPase-coupled intramembrane lipid transporter activity"/>
    <property type="evidence" value="ECO:0007669"/>
    <property type="project" value="TreeGrafter"/>
</dbReference>
<evidence type="ECO:0000313" key="9">
    <source>
        <dbReference type="EMBL" id="KAK8734418.1"/>
    </source>
</evidence>
<evidence type="ECO:0000256" key="7">
    <source>
        <dbReference type="ARBA" id="ARBA00023136"/>
    </source>
</evidence>
<keyword evidence="6 8" id="KW-1133">Transmembrane helix</keyword>
<name>A0AAW0X3B7_CHEQU</name>
<comment type="subcellular location">
    <subcellularLocation>
        <location evidence="1">Membrane</location>
        <topology evidence="1">Multi-pass membrane protein</topology>
    </subcellularLocation>
</comment>